<dbReference type="SUPFAM" id="SSF81338">
    <property type="entry name" value="Aquaporin-like"/>
    <property type="match status" value="1"/>
</dbReference>
<dbReference type="OrthoDB" id="9807293at2"/>
<evidence type="ECO:0000313" key="10">
    <source>
        <dbReference type="Proteomes" id="UP000239322"/>
    </source>
</evidence>
<feature type="transmembrane region" description="Helical" evidence="8">
    <location>
        <begin position="24"/>
        <end position="45"/>
    </location>
</feature>
<sequence>MRGIEGERVGWVMAGEQGTLPRRAVAEFVGSAALVAVIVGSGIQASGLSEDTGVRLLANSLASAIGLGLLIALFAPVSGAHLNPVVTLSVWWTGRRGAAGLTGRGVALYVAAQSAGAVAGALLAEAMFGRPPGAWSTQLRSDGHLLLGEVVATAGLVLLIQGLERIGRAALAPVAVAAYIAAAIWFTSSGSFANPAATVGRSLTDSFTGIAPASLPGFIAAQLLGGLLGAVLAALLYGGRPASPAAPAAGPAAPSPAAPSPAAPSPAAPSPAAPSPAAPSPAAPAVPALGPAGQVPPTPESFARVPPLPAPPAPGPTAPPGR</sequence>
<feature type="transmembrane region" description="Helical" evidence="8">
    <location>
        <begin position="106"/>
        <end position="124"/>
    </location>
</feature>
<comment type="subcellular location">
    <subcellularLocation>
        <location evidence="1">Membrane</location>
        <topology evidence="1">Multi-pass membrane protein</topology>
    </subcellularLocation>
</comment>
<evidence type="ECO:0000256" key="5">
    <source>
        <dbReference type="ARBA" id="ARBA00023136"/>
    </source>
</evidence>
<dbReference type="Gene3D" id="1.20.1080.10">
    <property type="entry name" value="Glycerol uptake facilitator protein"/>
    <property type="match status" value="1"/>
</dbReference>
<evidence type="ECO:0000313" key="9">
    <source>
        <dbReference type="EMBL" id="PRH76047.1"/>
    </source>
</evidence>
<dbReference type="GO" id="GO:0015250">
    <property type="term" value="F:water channel activity"/>
    <property type="evidence" value="ECO:0007669"/>
    <property type="project" value="TreeGrafter"/>
</dbReference>
<organism evidence="9 10">
    <name type="scientific">Streptomyces solincola</name>
    <dbReference type="NCBI Taxonomy" id="2100817"/>
    <lineage>
        <taxon>Bacteria</taxon>
        <taxon>Bacillati</taxon>
        <taxon>Actinomycetota</taxon>
        <taxon>Actinomycetes</taxon>
        <taxon>Kitasatosporales</taxon>
        <taxon>Streptomycetaceae</taxon>
        <taxon>Streptomyces</taxon>
    </lineage>
</organism>
<accession>A0A2S9PNX6</accession>
<feature type="region of interest" description="Disordered" evidence="7">
    <location>
        <begin position="245"/>
        <end position="322"/>
    </location>
</feature>
<evidence type="ECO:0000256" key="3">
    <source>
        <dbReference type="ARBA" id="ARBA00022692"/>
    </source>
</evidence>
<evidence type="ECO:0000256" key="6">
    <source>
        <dbReference type="RuleBase" id="RU000477"/>
    </source>
</evidence>
<gene>
    <name evidence="9" type="ORF">C6N75_27740</name>
</gene>
<reference evidence="9 10" key="1">
    <citation type="submission" date="2018-03" db="EMBL/GenBank/DDBJ databases">
        <title>Novel Streptomyces sp. from soil.</title>
        <authorList>
            <person name="Tan G.Y.A."/>
            <person name="Lee Z.Y."/>
        </authorList>
    </citation>
    <scope>NUCLEOTIDE SEQUENCE [LARGE SCALE GENOMIC DNA]</scope>
    <source>
        <strain evidence="9 10">ST5x</strain>
    </source>
</reference>
<name>A0A2S9PNX6_9ACTN</name>
<keyword evidence="6" id="KW-0813">Transport</keyword>
<dbReference type="PRINTS" id="PR00783">
    <property type="entry name" value="MINTRINSICP"/>
</dbReference>
<feature type="transmembrane region" description="Helical" evidence="8">
    <location>
        <begin position="65"/>
        <end position="94"/>
    </location>
</feature>
<comment type="caution">
    <text evidence="9">The sequence shown here is derived from an EMBL/GenBank/DDBJ whole genome shotgun (WGS) entry which is preliminary data.</text>
</comment>
<feature type="transmembrane region" description="Helical" evidence="8">
    <location>
        <begin position="170"/>
        <end position="193"/>
    </location>
</feature>
<comment type="similarity">
    <text evidence="2 6">Belongs to the MIP/aquaporin (TC 1.A.8) family.</text>
</comment>
<feature type="transmembrane region" description="Helical" evidence="8">
    <location>
        <begin position="144"/>
        <end position="163"/>
    </location>
</feature>
<feature type="compositionally biased region" description="Pro residues" evidence="7">
    <location>
        <begin position="253"/>
        <end position="284"/>
    </location>
</feature>
<evidence type="ECO:0000256" key="4">
    <source>
        <dbReference type="ARBA" id="ARBA00022989"/>
    </source>
</evidence>
<dbReference type="AlphaFoldDB" id="A0A2S9PNX6"/>
<keyword evidence="10" id="KW-1185">Reference proteome</keyword>
<dbReference type="GO" id="GO:0005886">
    <property type="term" value="C:plasma membrane"/>
    <property type="evidence" value="ECO:0007669"/>
    <property type="project" value="TreeGrafter"/>
</dbReference>
<dbReference type="Proteomes" id="UP000239322">
    <property type="component" value="Unassembled WGS sequence"/>
</dbReference>
<feature type="transmembrane region" description="Helical" evidence="8">
    <location>
        <begin position="213"/>
        <end position="237"/>
    </location>
</feature>
<evidence type="ECO:0000256" key="2">
    <source>
        <dbReference type="ARBA" id="ARBA00006175"/>
    </source>
</evidence>
<keyword evidence="4 8" id="KW-1133">Transmembrane helix</keyword>
<feature type="compositionally biased region" description="Pro residues" evidence="7">
    <location>
        <begin position="306"/>
        <end position="322"/>
    </location>
</feature>
<dbReference type="InterPro" id="IPR023271">
    <property type="entry name" value="Aquaporin-like"/>
</dbReference>
<keyword evidence="5 8" id="KW-0472">Membrane</keyword>
<proteinExistence type="inferred from homology"/>
<dbReference type="InterPro" id="IPR034294">
    <property type="entry name" value="Aquaporin_transptr"/>
</dbReference>
<evidence type="ECO:0008006" key="11">
    <source>
        <dbReference type="Google" id="ProtNLM"/>
    </source>
</evidence>
<dbReference type="EMBL" id="PVLV01000589">
    <property type="protein sequence ID" value="PRH76047.1"/>
    <property type="molecule type" value="Genomic_DNA"/>
</dbReference>
<evidence type="ECO:0000256" key="8">
    <source>
        <dbReference type="SAM" id="Phobius"/>
    </source>
</evidence>
<evidence type="ECO:0000256" key="7">
    <source>
        <dbReference type="SAM" id="MobiDB-lite"/>
    </source>
</evidence>
<keyword evidence="3 6" id="KW-0812">Transmembrane</keyword>
<protein>
    <recommendedName>
        <fullName evidence="11">Aquaporin family protein</fullName>
    </recommendedName>
</protein>
<dbReference type="Pfam" id="PF00230">
    <property type="entry name" value="MIP"/>
    <property type="match status" value="1"/>
</dbReference>
<dbReference type="PANTHER" id="PTHR19139:SF199">
    <property type="entry name" value="MIP17260P"/>
    <property type="match status" value="1"/>
</dbReference>
<dbReference type="InterPro" id="IPR000425">
    <property type="entry name" value="MIP"/>
</dbReference>
<evidence type="ECO:0000256" key="1">
    <source>
        <dbReference type="ARBA" id="ARBA00004141"/>
    </source>
</evidence>
<dbReference type="PANTHER" id="PTHR19139">
    <property type="entry name" value="AQUAPORIN TRANSPORTER"/>
    <property type="match status" value="1"/>
</dbReference>